<dbReference type="EMBL" id="JBBNAE010000002">
    <property type="protein sequence ID" value="KAK9145691.1"/>
    <property type="molecule type" value="Genomic_DNA"/>
</dbReference>
<keyword evidence="1" id="KW-0732">Signal</keyword>
<feature type="signal peptide" evidence="1">
    <location>
        <begin position="1"/>
        <end position="20"/>
    </location>
</feature>
<keyword evidence="3" id="KW-1185">Reference proteome</keyword>
<evidence type="ECO:0000313" key="3">
    <source>
        <dbReference type="Proteomes" id="UP001417504"/>
    </source>
</evidence>
<organism evidence="2 3">
    <name type="scientific">Stephania japonica</name>
    <dbReference type="NCBI Taxonomy" id="461633"/>
    <lineage>
        <taxon>Eukaryota</taxon>
        <taxon>Viridiplantae</taxon>
        <taxon>Streptophyta</taxon>
        <taxon>Embryophyta</taxon>
        <taxon>Tracheophyta</taxon>
        <taxon>Spermatophyta</taxon>
        <taxon>Magnoliopsida</taxon>
        <taxon>Ranunculales</taxon>
        <taxon>Menispermaceae</taxon>
        <taxon>Menispermoideae</taxon>
        <taxon>Cissampelideae</taxon>
        <taxon>Stephania</taxon>
    </lineage>
</organism>
<reference evidence="2 3" key="1">
    <citation type="submission" date="2024-01" db="EMBL/GenBank/DDBJ databases">
        <title>Genome assemblies of Stephania.</title>
        <authorList>
            <person name="Yang L."/>
        </authorList>
    </citation>
    <scope>NUCLEOTIDE SEQUENCE [LARGE SCALE GENOMIC DNA]</scope>
    <source>
        <strain evidence="2">QJT</strain>
        <tissue evidence="2">Leaf</tissue>
    </source>
</reference>
<comment type="caution">
    <text evidence="2">The sequence shown here is derived from an EMBL/GenBank/DDBJ whole genome shotgun (WGS) entry which is preliminary data.</text>
</comment>
<evidence type="ECO:0000313" key="2">
    <source>
        <dbReference type="EMBL" id="KAK9145691.1"/>
    </source>
</evidence>
<dbReference type="Proteomes" id="UP001417504">
    <property type="component" value="Unassembled WGS sequence"/>
</dbReference>
<sequence length="71" mass="7666">MEKAMLSWIATLLLFSVVLTTMPQGIVSIAKQECSYGSKISCNSAQDCPTCKSPYVATCMDPDHICGCCIK</sequence>
<protein>
    <submittedName>
        <fullName evidence="2">Uncharacterized protein</fullName>
    </submittedName>
</protein>
<gene>
    <name evidence="2" type="ORF">Sjap_005594</name>
</gene>
<evidence type="ECO:0000256" key="1">
    <source>
        <dbReference type="SAM" id="SignalP"/>
    </source>
</evidence>
<proteinExistence type="predicted"/>
<dbReference type="AlphaFoldDB" id="A0AAP0PM09"/>
<feature type="chain" id="PRO_5042870797" evidence="1">
    <location>
        <begin position="21"/>
        <end position="71"/>
    </location>
</feature>
<name>A0AAP0PM09_9MAGN</name>
<accession>A0AAP0PM09</accession>